<dbReference type="EMBL" id="FWFR01000001">
    <property type="protein sequence ID" value="SLN49580.1"/>
    <property type="molecule type" value="Genomic_DNA"/>
</dbReference>
<sequence length="314" mass="34715">MSGQAALAASLLETLELRAKSLIVTVWGDAITAHGGTVWLGSLIALMAPLGLGERVVRTSVFRLQKDSWLTSQQVGRRSYYSLSAAGLRRVAEASRRIYADRPPAWDGRWRIVVTSAAPLKPAARERLKREFTLQGFGTLAPGVHAHPGPDEGALRNLLSEAGVAADSVVFTDAATDDDPAALRALVRQSWDVDALDEAYQQFLARFRPVYRTLEKTARLDPETAFVIRGLLVHDYRRVLLRDPGLPDELLPHNWSGAAVRLLCRNLYRLTWPASEHYLMRVLETADGPLPPADESVYDRFGGLLDEAREQKAV</sequence>
<dbReference type="Gene3D" id="1.20.58.1460">
    <property type="match status" value="1"/>
</dbReference>
<evidence type="ECO:0000259" key="1">
    <source>
        <dbReference type="Pfam" id="PF07848"/>
    </source>
</evidence>
<dbReference type="OrthoDB" id="2270427at2"/>
<keyword evidence="5" id="KW-1185">Reference proteome</keyword>
<dbReference type="Pfam" id="PF07848">
    <property type="entry name" value="PaaX"/>
    <property type="match status" value="1"/>
</dbReference>
<dbReference type="PANTHER" id="PTHR30319:SF1">
    <property type="entry name" value="TRANSCRIPTIONAL REPRESSOR PAAX"/>
    <property type="match status" value="1"/>
</dbReference>
<name>A0A1Y5T0Y5_9PROT</name>
<evidence type="ECO:0000313" key="4">
    <source>
        <dbReference type="EMBL" id="SLN49580.1"/>
    </source>
</evidence>
<feature type="domain" description="Transcriptional repressor PaaX-like C-terminal" evidence="2">
    <location>
        <begin position="191"/>
        <end position="280"/>
    </location>
</feature>
<dbReference type="NCBIfam" id="TIGR02277">
    <property type="entry name" value="PaaX_trns_reg"/>
    <property type="match status" value="1"/>
</dbReference>
<dbReference type="Proteomes" id="UP000193200">
    <property type="component" value="Unassembled WGS sequence"/>
</dbReference>
<dbReference type="PANTHER" id="PTHR30319">
    <property type="entry name" value="PHENYLACETIC ACID REGULATOR-RELATED TRANSCRIPTIONAL REPRESSOR"/>
    <property type="match status" value="1"/>
</dbReference>
<dbReference type="PIRSF" id="PIRSF020623">
    <property type="entry name" value="PaaX"/>
    <property type="match status" value="1"/>
</dbReference>
<dbReference type="InParanoid" id="A0A1Y5T0Y5"/>
<gene>
    <name evidence="4" type="primary">paaX</name>
    <name evidence="4" type="ORF">OCH7691_02170</name>
</gene>
<evidence type="ECO:0000259" key="3">
    <source>
        <dbReference type="Pfam" id="PF20803"/>
    </source>
</evidence>
<feature type="domain" description="Transcriptional repressor PaaX-like central Cas2-like" evidence="3">
    <location>
        <begin position="104"/>
        <end position="174"/>
    </location>
</feature>
<reference evidence="4 5" key="1">
    <citation type="submission" date="2017-03" db="EMBL/GenBank/DDBJ databases">
        <authorList>
            <person name="Afonso C.L."/>
            <person name="Miller P.J."/>
            <person name="Scott M.A."/>
            <person name="Spackman E."/>
            <person name="Goraichik I."/>
            <person name="Dimitrov K.M."/>
            <person name="Suarez D.L."/>
            <person name="Swayne D.E."/>
        </authorList>
    </citation>
    <scope>NUCLEOTIDE SEQUENCE [LARGE SCALE GENOMIC DNA]</scope>
    <source>
        <strain evidence="4 5">CECT 7691</strain>
    </source>
</reference>
<organism evidence="4 5">
    <name type="scientific">Oceanibacterium hippocampi</name>
    <dbReference type="NCBI Taxonomy" id="745714"/>
    <lineage>
        <taxon>Bacteria</taxon>
        <taxon>Pseudomonadati</taxon>
        <taxon>Pseudomonadota</taxon>
        <taxon>Alphaproteobacteria</taxon>
        <taxon>Sneathiellales</taxon>
        <taxon>Sneathiellaceae</taxon>
        <taxon>Oceanibacterium</taxon>
    </lineage>
</organism>
<dbReference type="InterPro" id="IPR048846">
    <property type="entry name" value="PaaX-like_central"/>
</dbReference>
<evidence type="ECO:0000259" key="2">
    <source>
        <dbReference type="Pfam" id="PF08223"/>
    </source>
</evidence>
<dbReference type="AlphaFoldDB" id="A0A1Y5T0Y5"/>
<dbReference type="Pfam" id="PF08223">
    <property type="entry name" value="PaaX_C"/>
    <property type="match status" value="1"/>
</dbReference>
<dbReference type="RefSeq" id="WP_085883361.1">
    <property type="nucleotide sequence ID" value="NZ_FWFR01000001.1"/>
</dbReference>
<proteinExistence type="predicted"/>
<dbReference type="Gene3D" id="3.30.70.2650">
    <property type="match status" value="1"/>
</dbReference>
<dbReference type="InterPro" id="IPR012906">
    <property type="entry name" value="PaaX-like_N"/>
</dbReference>
<dbReference type="InterPro" id="IPR011965">
    <property type="entry name" value="PaaX_trns_reg"/>
</dbReference>
<dbReference type="InterPro" id="IPR036388">
    <property type="entry name" value="WH-like_DNA-bd_sf"/>
</dbReference>
<accession>A0A1Y5T0Y5</accession>
<dbReference type="FunCoup" id="A0A1Y5T0Y5">
    <property type="interactions" value="39"/>
</dbReference>
<feature type="domain" description="Transcriptional repressor PaaX-like N-terminal" evidence="1">
    <location>
        <begin position="18"/>
        <end position="86"/>
    </location>
</feature>
<dbReference type="Gene3D" id="1.10.10.10">
    <property type="entry name" value="Winged helix-like DNA-binding domain superfamily/Winged helix DNA-binding domain"/>
    <property type="match status" value="1"/>
</dbReference>
<dbReference type="InterPro" id="IPR013225">
    <property type="entry name" value="PaaX_C"/>
</dbReference>
<protein>
    <submittedName>
        <fullName evidence="4">Transcriptional repressor PaaX</fullName>
    </submittedName>
</protein>
<dbReference type="GO" id="GO:0006351">
    <property type="term" value="P:DNA-templated transcription"/>
    <property type="evidence" value="ECO:0007669"/>
    <property type="project" value="InterPro"/>
</dbReference>
<evidence type="ECO:0000313" key="5">
    <source>
        <dbReference type="Proteomes" id="UP000193200"/>
    </source>
</evidence>
<dbReference type="Pfam" id="PF20803">
    <property type="entry name" value="PaaX_M"/>
    <property type="match status" value="1"/>
</dbReference>